<evidence type="ECO:0000256" key="1">
    <source>
        <dbReference type="SAM" id="Phobius"/>
    </source>
</evidence>
<accession>A0A4R1QSJ2</accession>
<organism evidence="2 3">
    <name type="scientific">Kineothrix alysoides</name>
    <dbReference type="NCBI Taxonomy" id="1469948"/>
    <lineage>
        <taxon>Bacteria</taxon>
        <taxon>Bacillati</taxon>
        <taxon>Bacillota</taxon>
        <taxon>Clostridia</taxon>
        <taxon>Lachnospirales</taxon>
        <taxon>Lachnospiraceae</taxon>
        <taxon>Kineothrix</taxon>
    </lineage>
</organism>
<reference evidence="2 3" key="1">
    <citation type="submission" date="2019-03" db="EMBL/GenBank/DDBJ databases">
        <title>Genomic Encyclopedia of Type Strains, Phase IV (KMG-IV): sequencing the most valuable type-strain genomes for metagenomic binning, comparative biology and taxonomic classification.</title>
        <authorList>
            <person name="Goeker M."/>
        </authorList>
    </citation>
    <scope>NUCLEOTIDE SEQUENCE [LARGE SCALE GENOMIC DNA]</scope>
    <source>
        <strain evidence="2 3">DSM 100556</strain>
    </source>
</reference>
<keyword evidence="1" id="KW-0472">Membrane</keyword>
<evidence type="ECO:0000313" key="3">
    <source>
        <dbReference type="Proteomes" id="UP000295718"/>
    </source>
</evidence>
<keyword evidence="3" id="KW-1185">Reference proteome</keyword>
<evidence type="ECO:0000313" key="2">
    <source>
        <dbReference type="EMBL" id="TCL56869.1"/>
    </source>
</evidence>
<dbReference type="EMBL" id="SLUO01000010">
    <property type="protein sequence ID" value="TCL56869.1"/>
    <property type="molecule type" value="Genomic_DNA"/>
</dbReference>
<keyword evidence="1" id="KW-1133">Transmembrane helix</keyword>
<feature type="transmembrane region" description="Helical" evidence="1">
    <location>
        <begin position="107"/>
        <end position="131"/>
    </location>
</feature>
<protein>
    <submittedName>
        <fullName evidence="2">Uncharacterized protein</fullName>
    </submittedName>
</protein>
<name>A0A4R1QSJ2_9FIRM</name>
<dbReference type="Proteomes" id="UP000295718">
    <property type="component" value="Unassembled WGS sequence"/>
</dbReference>
<sequence>MYKWIRQQASWKKTALIFITAQIIFLCMNTLTFPAIMKDGSGLIPFDMTGISGYDYQYADSFINELTLNGRTVYLFFQEPLDILYPLLISFSFVMAFCLLSKEKSRWPLIGFIPMIFDYLENILVISMLTVKPLPLFLPSVSSSITWLKAVSSMLCMGLLIIVSLWYFTGWIIQRRKQKYGNK</sequence>
<feature type="transmembrane region" description="Helical" evidence="1">
    <location>
        <begin position="151"/>
        <end position="173"/>
    </location>
</feature>
<proteinExistence type="predicted"/>
<comment type="caution">
    <text evidence="2">The sequence shown here is derived from an EMBL/GenBank/DDBJ whole genome shotgun (WGS) entry which is preliminary data.</text>
</comment>
<dbReference type="OrthoDB" id="5198105at2"/>
<dbReference type="STRING" id="1469948.GCA_000732725_02811"/>
<gene>
    <name evidence="2" type="ORF">EDD76_11041</name>
</gene>
<feature type="transmembrane region" description="Helical" evidence="1">
    <location>
        <begin position="83"/>
        <end position="100"/>
    </location>
</feature>
<keyword evidence="1" id="KW-0812">Transmembrane</keyword>
<dbReference type="AlphaFoldDB" id="A0A4R1QSJ2"/>
<dbReference type="RefSeq" id="WP_031391476.1">
    <property type="nucleotide sequence ID" value="NZ_JPNB01000002.1"/>
</dbReference>